<organism evidence="2 3">
    <name type="scientific">Pilimelia anulata</name>
    <dbReference type="NCBI Taxonomy" id="53371"/>
    <lineage>
        <taxon>Bacteria</taxon>
        <taxon>Bacillati</taxon>
        <taxon>Actinomycetota</taxon>
        <taxon>Actinomycetes</taxon>
        <taxon>Micromonosporales</taxon>
        <taxon>Micromonosporaceae</taxon>
        <taxon>Pilimelia</taxon>
    </lineage>
</organism>
<keyword evidence="1" id="KW-1133">Transmembrane helix</keyword>
<keyword evidence="1" id="KW-0812">Transmembrane</keyword>
<keyword evidence="3" id="KW-1185">Reference proteome</keyword>
<dbReference type="AlphaFoldDB" id="A0A8J3FA18"/>
<sequence>MIAVGIYVEDVTGGFVAVLVGGSIIPALFLYRAAPRVSYRRRDALLGPLGIGLVPTVAWRLALLPHRDWRPRPDELRRARWLTDPRHAGTWWLPADGAAPDRPGTPPT</sequence>
<dbReference type="Proteomes" id="UP000649739">
    <property type="component" value="Unassembled WGS sequence"/>
</dbReference>
<dbReference type="EMBL" id="BMQB01000005">
    <property type="protein sequence ID" value="GGJ96021.1"/>
    <property type="molecule type" value="Genomic_DNA"/>
</dbReference>
<feature type="transmembrane region" description="Helical" evidence="1">
    <location>
        <begin position="43"/>
        <end position="62"/>
    </location>
</feature>
<keyword evidence="1" id="KW-0472">Membrane</keyword>
<gene>
    <name evidence="2" type="ORF">GCM10010123_27420</name>
</gene>
<comment type="caution">
    <text evidence="2">The sequence shown here is derived from an EMBL/GenBank/DDBJ whole genome shotgun (WGS) entry which is preliminary data.</text>
</comment>
<reference evidence="2" key="2">
    <citation type="submission" date="2020-09" db="EMBL/GenBank/DDBJ databases">
        <authorList>
            <person name="Sun Q."/>
            <person name="Ohkuma M."/>
        </authorList>
    </citation>
    <scope>NUCLEOTIDE SEQUENCE</scope>
    <source>
        <strain evidence="2">JCM 3090</strain>
    </source>
</reference>
<evidence type="ECO:0000256" key="1">
    <source>
        <dbReference type="SAM" id="Phobius"/>
    </source>
</evidence>
<evidence type="ECO:0000313" key="2">
    <source>
        <dbReference type="EMBL" id="GGJ96021.1"/>
    </source>
</evidence>
<accession>A0A8J3FA18</accession>
<feature type="transmembrane region" description="Helical" evidence="1">
    <location>
        <begin position="12"/>
        <end position="31"/>
    </location>
</feature>
<protein>
    <submittedName>
        <fullName evidence="2">Uncharacterized protein</fullName>
    </submittedName>
</protein>
<reference evidence="2" key="1">
    <citation type="journal article" date="2014" name="Int. J. Syst. Evol. Microbiol.">
        <title>Complete genome sequence of Corynebacterium casei LMG S-19264T (=DSM 44701T), isolated from a smear-ripened cheese.</title>
        <authorList>
            <consortium name="US DOE Joint Genome Institute (JGI-PGF)"/>
            <person name="Walter F."/>
            <person name="Albersmeier A."/>
            <person name="Kalinowski J."/>
            <person name="Ruckert C."/>
        </authorList>
    </citation>
    <scope>NUCLEOTIDE SEQUENCE</scope>
    <source>
        <strain evidence="2">JCM 3090</strain>
    </source>
</reference>
<evidence type="ECO:0000313" key="3">
    <source>
        <dbReference type="Proteomes" id="UP000649739"/>
    </source>
</evidence>
<name>A0A8J3FA18_9ACTN</name>
<proteinExistence type="predicted"/>